<keyword evidence="3" id="KW-1185">Reference proteome</keyword>
<dbReference type="PANTHER" id="PTHR12993:SF11">
    <property type="entry name" value="N-ACETYLGLUCOSAMINYL-PHOSPHATIDYLINOSITOL DE-N-ACETYLASE"/>
    <property type="match status" value="1"/>
</dbReference>
<sequence length="246" mass="26493">MARGSVLVIAPHPDDETFGCGGTIATLAASGMDVYVELVVQHGINTGGPATAQVAANRGMEFALACGKLGVSDFHVMIEEGDHRDTLHTQAARMVESIEYGSPLSIDRVRPQLVLLPARGAFHQDHQVVHQAAFAACRHRGAGHHTPAVILGYQCPEDSWSSQIEQATATLDVTEHYGQKQAAVACYQHQTKPDPHLRSRTAIERADAVQGAAIGVPYAESFVTYRTDLRFIAEAAEARELVCENT</sequence>
<evidence type="ECO:0000256" key="1">
    <source>
        <dbReference type="ARBA" id="ARBA00022833"/>
    </source>
</evidence>
<comment type="caution">
    <text evidence="2">The sequence shown here is derived from an EMBL/GenBank/DDBJ whole genome shotgun (WGS) entry which is preliminary data.</text>
</comment>
<dbReference type="Gene3D" id="3.40.50.10320">
    <property type="entry name" value="LmbE-like"/>
    <property type="match status" value="1"/>
</dbReference>
<dbReference type="RefSeq" id="WP_351961829.1">
    <property type="nucleotide sequence ID" value="NZ_JBEOZM010000033.1"/>
</dbReference>
<dbReference type="PANTHER" id="PTHR12993">
    <property type="entry name" value="N-ACETYLGLUCOSAMINYL-PHOSPHATIDYLINOSITOL DE-N-ACETYLASE-RELATED"/>
    <property type="match status" value="1"/>
</dbReference>
<evidence type="ECO:0000313" key="3">
    <source>
        <dbReference type="Proteomes" id="UP001490365"/>
    </source>
</evidence>
<keyword evidence="1" id="KW-0862">Zinc</keyword>
<proteinExistence type="predicted"/>
<gene>
    <name evidence="2" type="ORF">ABT211_40810</name>
</gene>
<dbReference type="SUPFAM" id="SSF102588">
    <property type="entry name" value="LmbE-like"/>
    <property type="match status" value="1"/>
</dbReference>
<name>A0ABV1TU65_9ACTN</name>
<dbReference type="EMBL" id="JBEOZM010000033">
    <property type="protein sequence ID" value="MER6273566.1"/>
    <property type="molecule type" value="Genomic_DNA"/>
</dbReference>
<dbReference type="Pfam" id="PF02585">
    <property type="entry name" value="PIG-L"/>
    <property type="match status" value="1"/>
</dbReference>
<reference evidence="2 3" key="1">
    <citation type="submission" date="2024-06" db="EMBL/GenBank/DDBJ databases">
        <title>The Natural Products Discovery Center: Release of the First 8490 Sequenced Strains for Exploring Actinobacteria Biosynthetic Diversity.</title>
        <authorList>
            <person name="Kalkreuter E."/>
            <person name="Kautsar S.A."/>
            <person name="Yang D."/>
            <person name="Bader C.D."/>
            <person name="Teijaro C.N."/>
            <person name="Fluegel L."/>
            <person name="Davis C.M."/>
            <person name="Simpson J.R."/>
            <person name="Lauterbach L."/>
            <person name="Steele A.D."/>
            <person name="Gui C."/>
            <person name="Meng S."/>
            <person name="Li G."/>
            <person name="Viehrig K."/>
            <person name="Ye F."/>
            <person name="Su P."/>
            <person name="Kiefer A.F."/>
            <person name="Nichols A."/>
            <person name="Cepeda A.J."/>
            <person name="Yan W."/>
            <person name="Fan B."/>
            <person name="Jiang Y."/>
            <person name="Adhikari A."/>
            <person name="Zheng C.-J."/>
            <person name="Schuster L."/>
            <person name="Cowan T.M."/>
            <person name="Smanski M.J."/>
            <person name="Chevrette M.G."/>
            <person name="De Carvalho L.P.S."/>
            <person name="Shen B."/>
        </authorList>
    </citation>
    <scope>NUCLEOTIDE SEQUENCE [LARGE SCALE GENOMIC DNA]</scope>
    <source>
        <strain evidence="2 3">NPDC001694</strain>
    </source>
</reference>
<protein>
    <submittedName>
        <fullName evidence="2">PIG-L deacetylase family protein</fullName>
    </submittedName>
</protein>
<dbReference type="Proteomes" id="UP001490365">
    <property type="component" value="Unassembled WGS sequence"/>
</dbReference>
<evidence type="ECO:0000313" key="2">
    <source>
        <dbReference type="EMBL" id="MER6273566.1"/>
    </source>
</evidence>
<dbReference type="InterPro" id="IPR003737">
    <property type="entry name" value="GlcNAc_PI_deacetylase-related"/>
</dbReference>
<organism evidence="2 3">
    <name type="scientific">Streptomyces sp. 900105755</name>
    <dbReference type="NCBI Taxonomy" id="3154389"/>
    <lineage>
        <taxon>Bacteria</taxon>
        <taxon>Bacillati</taxon>
        <taxon>Actinomycetota</taxon>
        <taxon>Actinomycetes</taxon>
        <taxon>Kitasatosporales</taxon>
        <taxon>Streptomycetaceae</taxon>
        <taxon>Streptomyces</taxon>
    </lineage>
</organism>
<accession>A0ABV1TU65</accession>
<dbReference type="InterPro" id="IPR024078">
    <property type="entry name" value="LmbE-like_dom_sf"/>
</dbReference>